<dbReference type="InterPro" id="IPR003593">
    <property type="entry name" value="AAA+_ATPase"/>
</dbReference>
<evidence type="ECO:0000256" key="3">
    <source>
        <dbReference type="ARBA" id="ARBA00022840"/>
    </source>
</evidence>
<evidence type="ECO:0000256" key="2">
    <source>
        <dbReference type="ARBA" id="ARBA00022741"/>
    </source>
</evidence>
<evidence type="ECO:0000256" key="1">
    <source>
        <dbReference type="ARBA" id="ARBA00022448"/>
    </source>
</evidence>
<dbReference type="GO" id="GO:0016887">
    <property type="term" value="F:ATP hydrolysis activity"/>
    <property type="evidence" value="ECO:0007669"/>
    <property type="project" value="InterPro"/>
</dbReference>
<dbReference type="SMART" id="SM00382">
    <property type="entry name" value="AAA"/>
    <property type="match status" value="1"/>
</dbReference>
<dbReference type="SUPFAM" id="SSF52540">
    <property type="entry name" value="P-loop containing nucleoside triphosphate hydrolases"/>
    <property type="match status" value="1"/>
</dbReference>
<sequence>MTNTHDDASPLILEGVVTELSGRIIHDGVDLVMKRGEVLGLVGASGSGKSVLLRCIIGLLPPKAGTVRLFGDDLYQADDRTLAAIKQRWGVLFQANALFSDFSVLDNIAMPLREHHGLPEELILSVARMKALASGLPEDALWKFPSELSGGLQKRVGVARAIVRDPDLILLDEPTAGLDPIMAAQIDALIGGLASELGLSVVVVTHDLDTLYTICDRVAVLSDRTILAVAPVRELEHSQDPWLRNYLLGTRTRAGRIADPKVVHPSPQEIMS</sequence>
<keyword evidence="2" id="KW-0547">Nucleotide-binding</keyword>
<name>A0A0D1KQT0_9SPHN</name>
<protein>
    <recommendedName>
        <fullName evidence="4">ABC transporter domain-containing protein</fullName>
    </recommendedName>
</protein>
<dbReference type="AlphaFoldDB" id="A0A0D1KQT0"/>
<evidence type="ECO:0000259" key="4">
    <source>
        <dbReference type="PROSITE" id="PS50893"/>
    </source>
</evidence>
<dbReference type="InterPro" id="IPR027417">
    <property type="entry name" value="P-loop_NTPase"/>
</dbReference>
<keyword evidence="1" id="KW-0813">Transport</keyword>
<keyword evidence="3" id="KW-0067">ATP-binding</keyword>
<dbReference type="Proteomes" id="UP000033203">
    <property type="component" value="Unassembled WGS sequence"/>
</dbReference>
<feature type="domain" description="ABC transporter" evidence="4">
    <location>
        <begin position="11"/>
        <end position="248"/>
    </location>
</feature>
<proteinExistence type="predicted"/>
<accession>A0A0D1KQT0</accession>
<organism evidence="5 6">
    <name type="scientific">Sphingomonas melonis</name>
    <dbReference type="NCBI Taxonomy" id="152682"/>
    <lineage>
        <taxon>Bacteria</taxon>
        <taxon>Pseudomonadati</taxon>
        <taxon>Pseudomonadota</taxon>
        <taxon>Alphaproteobacteria</taxon>
        <taxon>Sphingomonadales</taxon>
        <taxon>Sphingomonadaceae</taxon>
        <taxon>Sphingomonas</taxon>
    </lineage>
</organism>
<dbReference type="PATRIC" id="fig|1549858.7.peg.833"/>
<reference evidence="5 6" key="1">
    <citation type="submission" date="2015-01" db="EMBL/GenBank/DDBJ databases">
        <title>Genome of Sphingomonas taxi strain 30a.</title>
        <authorList>
            <person name="Eevers N."/>
            <person name="Van Hamme J."/>
            <person name="Bottos E."/>
            <person name="Weyens N."/>
            <person name="Vangronsveld J."/>
        </authorList>
    </citation>
    <scope>NUCLEOTIDE SEQUENCE [LARGE SCALE GENOMIC DNA]</scope>
    <source>
        <strain evidence="5 6">30a</strain>
    </source>
</reference>
<evidence type="ECO:0000313" key="5">
    <source>
        <dbReference type="EMBL" id="KIU26839.1"/>
    </source>
</evidence>
<dbReference type="GO" id="GO:0005524">
    <property type="term" value="F:ATP binding"/>
    <property type="evidence" value="ECO:0007669"/>
    <property type="project" value="UniProtKB-KW"/>
</dbReference>
<gene>
    <name evidence="5" type="ORF">SR41_12240</name>
</gene>
<dbReference type="EMBL" id="JXTP01000058">
    <property type="protein sequence ID" value="KIU26839.1"/>
    <property type="molecule type" value="Genomic_DNA"/>
</dbReference>
<dbReference type="PROSITE" id="PS50893">
    <property type="entry name" value="ABC_TRANSPORTER_2"/>
    <property type="match status" value="1"/>
</dbReference>
<dbReference type="PANTHER" id="PTHR43023">
    <property type="entry name" value="PROTEIN TRIGALACTOSYLDIACYLGLYCEROL 3, CHLOROPLASTIC"/>
    <property type="match status" value="1"/>
</dbReference>
<dbReference type="InterPro" id="IPR003439">
    <property type="entry name" value="ABC_transporter-like_ATP-bd"/>
</dbReference>
<dbReference type="PANTHER" id="PTHR43023:SF3">
    <property type="entry name" value="PROTEIN TRIGALACTOSYLDIACYLGLYCEROL 3, CHLOROPLASTIC"/>
    <property type="match status" value="1"/>
</dbReference>
<dbReference type="Pfam" id="PF00005">
    <property type="entry name" value="ABC_tran"/>
    <property type="match status" value="1"/>
</dbReference>
<evidence type="ECO:0000313" key="6">
    <source>
        <dbReference type="Proteomes" id="UP000033203"/>
    </source>
</evidence>
<dbReference type="Gene3D" id="3.40.50.300">
    <property type="entry name" value="P-loop containing nucleotide triphosphate hydrolases"/>
    <property type="match status" value="1"/>
</dbReference>
<comment type="caution">
    <text evidence="5">The sequence shown here is derived from an EMBL/GenBank/DDBJ whole genome shotgun (WGS) entry which is preliminary data.</text>
</comment>